<proteinExistence type="predicted"/>
<gene>
    <name evidence="2" type="ORF">KCTCHS21_03500</name>
</gene>
<name>A0A3T1CYR6_9BACL</name>
<dbReference type="OrthoDB" id="1122717at2"/>
<evidence type="ECO:0000256" key="1">
    <source>
        <dbReference type="SAM" id="Phobius"/>
    </source>
</evidence>
<evidence type="ECO:0000313" key="2">
    <source>
        <dbReference type="EMBL" id="BBI30951.1"/>
    </source>
</evidence>
<protein>
    <recommendedName>
        <fullName evidence="4">Transporter suffix domain-containing protein</fullName>
    </recommendedName>
</protein>
<keyword evidence="1" id="KW-0812">Transmembrane</keyword>
<evidence type="ECO:0000313" key="3">
    <source>
        <dbReference type="Proteomes" id="UP000289856"/>
    </source>
</evidence>
<keyword evidence="1" id="KW-1133">Transmembrane helix</keyword>
<feature type="transmembrane region" description="Helical" evidence="1">
    <location>
        <begin position="7"/>
        <end position="29"/>
    </location>
</feature>
<sequence>MKSKKSIFYKLGLTLIIVSMLLWITPVVVPFIPISVKARTGIITVALIVSEILFWTGVLLAGREVAKKIRGYINPKNWRKKQPSEEGSHKEE</sequence>
<keyword evidence="1" id="KW-0472">Membrane</keyword>
<dbReference type="EMBL" id="AP019400">
    <property type="protein sequence ID" value="BBI30951.1"/>
    <property type="molecule type" value="Genomic_DNA"/>
</dbReference>
<feature type="transmembrane region" description="Helical" evidence="1">
    <location>
        <begin position="41"/>
        <end position="61"/>
    </location>
</feature>
<dbReference type="AlphaFoldDB" id="A0A3T1CYR6"/>
<dbReference type="NCBIfam" id="NF033684">
    <property type="entry name" value="suffix_2_RND"/>
    <property type="match status" value="1"/>
</dbReference>
<keyword evidence="3" id="KW-1185">Reference proteome</keyword>
<dbReference type="Proteomes" id="UP000289856">
    <property type="component" value="Chromosome"/>
</dbReference>
<dbReference type="KEGG" id="cohn:KCTCHS21_03500"/>
<accession>A0A3T1CYR6</accession>
<evidence type="ECO:0008006" key="4">
    <source>
        <dbReference type="Google" id="ProtNLM"/>
    </source>
</evidence>
<dbReference type="InterPro" id="IPR047961">
    <property type="entry name" value="Transp_suffix-like"/>
</dbReference>
<dbReference type="RefSeq" id="WP_130604844.1">
    <property type="nucleotide sequence ID" value="NZ_AP019400.1"/>
</dbReference>
<organism evidence="2 3">
    <name type="scientific">Cohnella abietis</name>
    <dbReference type="NCBI Taxonomy" id="2507935"/>
    <lineage>
        <taxon>Bacteria</taxon>
        <taxon>Bacillati</taxon>
        <taxon>Bacillota</taxon>
        <taxon>Bacilli</taxon>
        <taxon>Bacillales</taxon>
        <taxon>Paenibacillaceae</taxon>
        <taxon>Cohnella</taxon>
    </lineage>
</organism>
<reference evidence="2 3" key="1">
    <citation type="submission" date="2019-01" db="EMBL/GenBank/DDBJ databases">
        <title>Complete genome sequence of Cohnella hallensis HS21 isolated from Korean fir (Abies koreana) rhizospheric soil.</title>
        <authorList>
            <person name="Jiang L."/>
            <person name="Kang S.W."/>
            <person name="Kim S."/>
            <person name="Jung J."/>
            <person name="Kim C.Y."/>
            <person name="Kim D.H."/>
            <person name="Kim S.W."/>
            <person name="Lee J."/>
        </authorList>
    </citation>
    <scope>NUCLEOTIDE SEQUENCE [LARGE SCALE GENOMIC DNA]</scope>
    <source>
        <strain evidence="2 3">HS21</strain>
    </source>
</reference>